<evidence type="ECO:0000313" key="1">
    <source>
        <dbReference type="EMBL" id="MPN59312.1"/>
    </source>
</evidence>
<dbReference type="InterPro" id="IPR038695">
    <property type="entry name" value="Saro_0823-like_sf"/>
</dbReference>
<name>A0A645J854_9ZZZZ</name>
<dbReference type="InterPro" id="IPR003795">
    <property type="entry name" value="DUF192"/>
</dbReference>
<dbReference type="EMBL" id="VSSQ01133185">
    <property type="protein sequence ID" value="MPN59312.1"/>
    <property type="molecule type" value="Genomic_DNA"/>
</dbReference>
<gene>
    <name evidence="1" type="ORF">SDC9_207033</name>
</gene>
<proteinExistence type="predicted"/>
<accession>A0A645J854</accession>
<evidence type="ECO:0008006" key="2">
    <source>
        <dbReference type="Google" id="ProtNLM"/>
    </source>
</evidence>
<sequence length="82" mass="9011">MLFNCPSIHCFFMKMTIDTVYLSEDMTVLGKETLAPWKIGRRFIKTAHVLELAAGTADVAAGETLTLYTKQGGVCNACDHRG</sequence>
<dbReference type="Pfam" id="PF02643">
    <property type="entry name" value="DUF192"/>
    <property type="match status" value="1"/>
</dbReference>
<dbReference type="Gene3D" id="2.60.120.1140">
    <property type="entry name" value="Protein of unknown function DUF192"/>
    <property type="match status" value="1"/>
</dbReference>
<organism evidence="1">
    <name type="scientific">bioreactor metagenome</name>
    <dbReference type="NCBI Taxonomy" id="1076179"/>
    <lineage>
        <taxon>unclassified sequences</taxon>
        <taxon>metagenomes</taxon>
        <taxon>ecological metagenomes</taxon>
    </lineage>
</organism>
<protein>
    <recommendedName>
        <fullName evidence="2">DUF192 domain-containing protein</fullName>
    </recommendedName>
</protein>
<reference evidence="1" key="1">
    <citation type="submission" date="2019-08" db="EMBL/GenBank/DDBJ databases">
        <authorList>
            <person name="Kucharzyk K."/>
            <person name="Murdoch R.W."/>
            <person name="Higgins S."/>
            <person name="Loffler F."/>
        </authorList>
    </citation>
    <scope>NUCLEOTIDE SEQUENCE</scope>
</reference>
<dbReference type="AlphaFoldDB" id="A0A645J854"/>
<comment type="caution">
    <text evidence="1">The sequence shown here is derived from an EMBL/GenBank/DDBJ whole genome shotgun (WGS) entry which is preliminary data.</text>
</comment>